<feature type="domain" description="Helix-hairpin-helix DNA-binding motif class 1" evidence="7">
    <location>
        <begin position="81"/>
        <end position="100"/>
    </location>
</feature>
<comment type="domain">
    <text evidence="6">Has three domains with a flexible linker between the domains II and III and assumes an 'L' shape. Domain III is highly mobile and contacts RuvB.</text>
</comment>
<dbReference type="InterPro" id="IPR000085">
    <property type="entry name" value="RuvA"/>
</dbReference>
<evidence type="ECO:0000256" key="5">
    <source>
        <dbReference type="ARBA" id="ARBA00023204"/>
    </source>
</evidence>
<keyword evidence="3 6" id="KW-0238">DNA-binding</keyword>
<keyword evidence="1 6" id="KW-0963">Cytoplasm</keyword>
<reference evidence="9" key="1">
    <citation type="submission" date="2017-09" db="EMBL/GenBank/DDBJ databases">
        <title>Depth-based differentiation of microbial function through sediment-hosted aquifers and enrichment of novel symbionts in the deep terrestrial subsurface.</title>
        <authorList>
            <person name="Probst A.J."/>
            <person name="Ladd B."/>
            <person name="Jarett J.K."/>
            <person name="Geller-Mcgrath D.E."/>
            <person name="Sieber C.M.K."/>
            <person name="Emerson J.B."/>
            <person name="Anantharaman K."/>
            <person name="Thomas B.C."/>
            <person name="Malmstrom R."/>
            <person name="Stieglmeier M."/>
            <person name="Klingl A."/>
            <person name="Woyke T."/>
            <person name="Ryan C.M."/>
            <person name="Banfield J.F."/>
        </authorList>
    </citation>
    <scope>NUCLEOTIDE SEQUENCE [LARGE SCALE GENOMIC DNA]</scope>
</reference>
<dbReference type="GO" id="GO:0005524">
    <property type="term" value="F:ATP binding"/>
    <property type="evidence" value="ECO:0007669"/>
    <property type="project" value="InterPro"/>
</dbReference>
<organism evidence="8 9">
    <name type="scientific">Candidatus Niyogibacteria bacterium CG10_big_fil_rev_8_21_14_0_10_46_36</name>
    <dbReference type="NCBI Taxonomy" id="1974726"/>
    <lineage>
        <taxon>Bacteria</taxon>
        <taxon>Candidatus Niyogiibacteriota</taxon>
    </lineage>
</organism>
<keyword evidence="5 6" id="KW-0234">DNA repair</keyword>
<dbReference type="GO" id="GO:0006310">
    <property type="term" value="P:DNA recombination"/>
    <property type="evidence" value="ECO:0007669"/>
    <property type="project" value="UniProtKB-UniRule"/>
</dbReference>
<dbReference type="AlphaFoldDB" id="A0A2H0TDC4"/>
<evidence type="ECO:0000259" key="7">
    <source>
        <dbReference type="SMART" id="SM00278"/>
    </source>
</evidence>
<dbReference type="SUPFAM" id="SSF47781">
    <property type="entry name" value="RuvA domain 2-like"/>
    <property type="match status" value="1"/>
</dbReference>
<dbReference type="Pfam" id="PF14520">
    <property type="entry name" value="HHH_5"/>
    <property type="match status" value="1"/>
</dbReference>
<dbReference type="InterPro" id="IPR036267">
    <property type="entry name" value="RuvA_C_sf"/>
</dbReference>
<feature type="region of interest" description="Domain III" evidence="6">
    <location>
        <begin position="153"/>
        <end position="198"/>
    </location>
</feature>
<evidence type="ECO:0000313" key="9">
    <source>
        <dbReference type="Proteomes" id="UP000231503"/>
    </source>
</evidence>
<proteinExistence type="inferred from homology"/>
<dbReference type="GO" id="GO:0000400">
    <property type="term" value="F:four-way junction DNA binding"/>
    <property type="evidence" value="ECO:0007669"/>
    <property type="project" value="UniProtKB-UniRule"/>
</dbReference>
<dbReference type="GO" id="GO:0006281">
    <property type="term" value="P:DNA repair"/>
    <property type="evidence" value="ECO:0007669"/>
    <property type="project" value="UniProtKB-UniRule"/>
</dbReference>
<dbReference type="InterPro" id="IPR012340">
    <property type="entry name" value="NA-bd_OB-fold"/>
</dbReference>
<dbReference type="CDD" id="cd14332">
    <property type="entry name" value="UBA_RuvA_C"/>
    <property type="match status" value="1"/>
</dbReference>
<accession>A0A2H0TDC4</accession>
<dbReference type="Gene3D" id="2.40.50.140">
    <property type="entry name" value="Nucleic acid-binding proteins"/>
    <property type="match status" value="1"/>
</dbReference>
<sequence>MWRCYNKNMIFSIEGILQLKTLSYVVVEAGGVGYRVRVGSETLKHTPALGQKTKIYTSLYQRENDIELYGFSTIAEMEFFEVLNSISGIGPKSALGILSIAPLDTLKRAIAGGQIDYLTKVSGIGKKTAQRVVIELRDKLGAGSGGEELGEDEDVLHALQALGYSVKEARDAIHALPSDIQGAEGRIKEALKRMGRKH</sequence>
<evidence type="ECO:0000256" key="2">
    <source>
        <dbReference type="ARBA" id="ARBA00022763"/>
    </source>
</evidence>
<protein>
    <recommendedName>
        <fullName evidence="6">Holliday junction branch migration complex subunit RuvA</fullName>
    </recommendedName>
</protein>
<comment type="similarity">
    <text evidence="6">Belongs to the RuvA family.</text>
</comment>
<evidence type="ECO:0000313" key="8">
    <source>
        <dbReference type="EMBL" id="PIR69537.1"/>
    </source>
</evidence>
<dbReference type="InterPro" id="IPR003583">
    <property type="entry name" value="Hlx-hairpin-Hlx_DNA-bd_motif"/>
</dbReference>
<dbReference type="Gene3D" id="1.10.8.10">
    <property type="entry name" value="DNA helicase RuvA subunit, C-terminal domain"/>
    <property type="match status" value="1"/>
</dbReference>
<comment type="subunit">
    <text evidence="6">Homotetramer. Forms an RuvA(8)-RuvB(12)-Holliday junction (HJ) complex. HJ DNA is sandwiched between 2 RuvA tetramers; dsDNA enters through RuvA and exits via RuvB. An RuvB hexamer assembles on each DNA strand where it exits the tetramer. Each RuvB hexamer is contacted by two RuvA subunits (via domain III) on 2 adjacent RuvB subunits; this complex drives branch migration. In the full resolvosome a probable DNA-RuvA(4)-RuvB(12)-RuvC(2) complex forms which resolves the HJ.</text>
</comment>
<name>A0A2H0TDC4_9BACT</name>
<gene>
    <name evidence="6 8" type="primary">ruvA</name>
    <name evidence="8" type="ORF">COU47_02140</name>
</gene>
<dbReference type="GO" id="GO:0005737">
    <property type="term" value="C:cytoplasm"/>
    <property type="evidence" value="ECO:0007669"/>
    <property type="project" value="UniProtKB-SubCell"/>
</dbReference>
<comment type="caution">
    <text evidence="6">Lacks conserved residue(s) required for the propagation of feature annotation.</text>
</comment>
<feature type="domain" description="Helix-hairpin-helix DNA-binding motif class 1" evidence="7">
    <location>
        <begin position="116"/>
        <end position="135"/>
    </location>
</feature>
<comment type="subcellular location">
    <subcellularLocation>
        <location evidence="6">Cytoplasm</location>
    </subcellularLocation>
</comment>
<dbReference type="HAMAP" id="MF_00031">
    <property type="entry name" value="DNA_HJ_migration_RuvA"/>
    <property type="match status" value="1"/>
</dbReference>
<keyword evidence="4 6" id="KW-0233">DNA recombination</keyword>
<feature type="region of interest" description="Domain I" evidence="6">
    <location>
        <begin position="9"/>
        <end position="72"/>
    </location>
</feature>
<evidence type="ECO:0000256" key="6">
    <source>
        <dbReference type="HAMAP-Rule" id="MF_00031"/>
    </source>
</evidence>
<evidence type="ECO:0000256" key="1">
    <source>
        <dbReference type="ARBA" id="ARBA00022490"/>
    </source>
</evidence>
<dbReference type="EMBL" id="PFCO01000005">
    <property type="protein sequence ID" value="PIR69537.1"/>
    <property type="molecule type" value="Genomic_DNA"/>
</dbReference>
<dbReference type="GO" id="GO:0009379">
    <property type="term" value="C:Holliday junction helicase complex"/>
    <property type="evidence" value="ECO:0007669"/>
    <property type="project" value="InterPro"/>
</dbReference>
<keyword evidence="2 6" id="KW-0227">DNA damage</keyword>
<dbReference type="InterPro" id="IPR011114">
    <property type="entry name" value="RuvA_C"/>
</dbReference>
<dbReference type="GO" id="GO:0048476">
    <property type="term" value="C:Holliday junction resolvase complex"/>
    <property type="evidence" value="ECO:0007669"/>
    <property type="project" value="UniProtKB-UniRule"/>
</dbReference>
<dbReference type="GO" id="GO:0009378">
    <property type="term" value="F:four-way junction helicase activity"/>
    <property type="evidence" value="ECO:0007669"/>
    <property type="project" value="InterPro"/>
</dbReference>
<dbReference type="Gene3D" id="1.10.150.20">
    <property type="entry name" value="5' to 3' exonuclease, C-terminal subdomain"/>
    <property type="match status" value="1"/>
</dbReference>
<dbReference type="Pfam" id="PF01330">
    <property type="entry name" value="RuvA_N"/>
    <property type="match status" value="1"/>
</dbReference>
<dbReference type="Pfam" id="PF07499">
    <property type="entry name" value="RuvA_C"/>
    <property type="match status" value="1"/>
</dbReference>
<dbReference type="SUPFAM" id="SSF46929">
    <property type="entry name" value="DNA helicase RuvA subunit, C-terminal domain"/>
    <property type="match status" value="1"/>
</dbReference>
<comment type="caution">
    <text evidence="8">The sequence shown here is derived from an EMBL/GenBank/DDBJ whole genome shotgun (WGS) entry which is preliminary data.</text>
</comment>
<dbReference type="InterPro" id="IPR010994">
    <property type="entry name" value="RuvA_2-like"/>
</dbReference>
<dbReference type="NCBIfam" id="TIGR00084">
    <property type="entry name" value="ruvA"/>
    <property type="match status" value="1"/>
</dbReference>
<evidence type="ECO:0000256" key="3">
    <source>
        <dbReference type="ARBA" id="ARBA00023125"/>
    </source>
</evidence>
<dbReference type="SUPFAM" id="SSF50249">
    <property type="entry name" value="Nucleic acid-binding proteins"/>
    <property type="match status" value="1"/>
</dbReference>
<dbReference type="SMART" id="SM00278">
    <property type="entry name" value="HhH1"/>
    <property type="match status" value="2"/>
</dbReference>
<evidence type="ECO:0000256" key="4">
    <source>
        <dbReference type="ARBA" id="ARBA00023172"/>
    </source>
</evidence>
<comment type="function">
    <text evidence="6">The RuvA-RuvB-RuvC complex processes Holliday junction (HJ) DNA during genetic recombination and DNA repair, while the RuvA-RuvB complex plays an important role in the rescue of blocked DNA replication forks via replication fork reversal (RFR). RuvA specifically binds to HJ cruciform DNA, conferring on it an open structure. The RuvB hexamer acts as an ATP-dependent pump, pulling dsDNA into and through the RuvAB complex. HJ branch migration allows RuvC to scan DNA until it finds its consensus sequence, where it cleaves and resolves the cruciform DNA.</text>
</comment>
<dbReference type="InterPro" id="IPR013849">
    <property type="entry name" value="DNA_helicase_Holl-junc_RuvA_I"/>
</dbReference>
<dbReference type="Proteomes" id="UP000231503">
    <property type="component" value="Unassembled WGS sequence"/>
</dbReference>